<reference evidence="1" key="1">
    <citation type="submission" date="2016-05" db="EMBL/GenBank/DDBJ databases">
        <title>WGS assembly of Xenopus laevis.</title>
        <authorList>
            <person name="Session A."/>
            <person name="Uno Y."/>
            <person name="Kwon T."/>
            <person name="Chapman J."/>
            <person name="Toyoda A."/>
            <person name="Takahashi S."/>
            <person name="Fukui A."/>
            <person name="Hikosaka A."/>
            <person name="Putnam N."/>
            <person name="Stites J."/>
            <person name="Van Heeringen S."/>
            <person name="Quigley I."/>
            <person name="Heinz S."/>
            <person name="Hellsten U."/>
            <person name="Lyons J."/>
            <person name="Suzuki A."/>
            <person name="Kondo M."/>
            <person name="Ogino H."/>
            <person name="Ochi H."/>
            <person name="Bogdanovic O."/>
            <person name="Lister R."/>
            <person name="Georgiou G."/>
            <person name="Paranjpe S."/>
            <person name="Van Kruijsbergen I."/>
            <person name="Mozaffari S."/>
            <person name="Shu S."/>
            <person name="Schmutz J."/>
            <person name="Jenkins J."/>
            <person name="Grimwood J."/>
            <person name="Carlson J."/>
            <person name="Mitros T."/>
            <person name="Simakov O."/>
            <person name="Heald R."/>
            <person name="Miller K."/>
            <person name="Haudenschild C."/>
            <person name="Kuroki Y."/>
            <person name="Tanaka T."/>
            <person name="Michiue T."/>
            <person name="Watanabe M."/>
            <person name="Kinoshita T."/>
            <person name="Ohta Y."/>
            <person name="Mawaribuchi S."/>
            <person name="Suzuki Y."/>
            <person name="Haramoto Y."/>
            <person name="Yamamoto T."/>
            <person name="Takagi C."/>
            <person name="Kitzman J."/>
            <person name="Shendure J."/>
            <person name="Nakayama T."/>
            <person name="Izutsu Y."/>
            <person name="Robert J."/>
            <person name="Dichmann D."/>
            <person name="Flajnik M."/>
            <person name="Houston D."/>
            <person name="Marcotte E."/>
            <person name="Wallingford J."/>
            <person name="Ito Y."/>
            <person name="Asashima M."/>
            <person name="Ueno N."/>
            <person name="Matsuda Y."/>
            <person name="Jan Veenstra G."/>
            <person name="Fujiyama A."/>
            <person name="Harland R."/>
            <person name="Taira M."/>
            <person name="Rokhsar D.S."/>
        </authorList>
    </citation>
    <scope>NUCLEOTIDE SEQUENCE</scope>
    <source>
        <strain evidence="1">J</strain>
        <tissue evidence="1">Blood</tissue>
    </source>
</reference>
<gene>
    <name evidence="1" type="ORF">XELAEV_18002014mg</name>
</gene>
<sequence>MSQDGKDGPVSVGRWRYFGITACGTKMEIFRHNSVTFNPFFANNVDSMLSTMGLPPASNMKSTVGHI</sequence>
<name>A0A974BP86_XENLA</name>
<dbReference type="Proteomes" id="UP000694892">
    <property type="component" value="Unassembled WGS sequence"/>
</dbReference>
<proteinExistence type="predicted"/>
<dbReference type="AlphaFoldDB" id="A0A974BP86"/>
<evidence type="ECO:0000313" key="1">
    <source>
        <dbReference type="EMBL" id="OCT55456.1"/>
    </source>
</evidence>
<protein>
    <submittedName>
        <fullName evidence="1">Uncharacterized protein</fullName>
    </submittedName>
</protein>
<organism evidence="1">
    <name type="scientific">Xenopus laevis</name>
    <name type="common">African clawed frog</name>
    <dbReference type="NCBI Taxonomy" id="8355"/>
    <lineage>
        <taxon>Eukaryota</taxon>
        <taxon>Metazoa</taxon>
        <taxon>Chordata</taxon>
        <taxon>Craniata</taxon>
        <taxon>Vertebrata</taxon>
        <taxon>Euteleostomi</taxon>
        <taxon>Amphibia</taxon>
        <taxon>Batrachia</taxon>
        <taxon>Anura</taxon>
        <taxon>Pipoidea</taxon>
        <taxon>Pipidae</taxon>
        <taxon>Xenopodinae</taxon>
        <taxon>Xenopus</taxon>
        <taxon>Xenopus</taxon>
    </lineage>
</organism>
<dbReference type="EMBL" id="KV489332">
    <property type="protein sequence ID" value="OCT55456.1"/>
    <property type="molecule type" value="Genomic_DNA"/>
</dbReference>
<accession>A0A974BP86</accession>